<feature type="region of interest" description="Disordered" evidence="8">
    <location>
        <begin position="1"/>
        <end position="26"/>
    </location>
</feature>
<dbReference type="GO" id="GO:0005634">
    <property type="term" value="C:nucleus"/>
    <property type="evidence" value="ECO:0007669"/>
    <property type="project" value="UniProtKB-SubCell"/>
</dbReference>
<protein>
    <recommendedName>
        <fullName evidence="3">ubiquitinyl hydrolase 1</fullName>
        <ecNumber evidence="3">3.4.19.12</ecNumber>
    </recommendedName>
</protein>
<comment type="caution">
    <text evidence="10">The sequence shown here is derived from an EMBL/GenBank/DDBJ whole genome shotgun (WGS) entry which is preliminary data.</text>
</comment>
<feature type="compositionally biased region" description="Polar residues" evidence="8">
    <location>
        <begin position="585"/>
        <end position="601"/>
    </location>
</feature>
<evidence type="ECO:0000256" key="6">
    <source>
        <dbReference type="ARBA" id="ARBA00022801"/>
    </source>
</evidence>
<keyword evidence="11" id="KW-1185">Reference proteome</keyword>
<dbReference type="RefSeq" id="XP_056475427.1">
    <property type="nucleotide sequence ID" value="XM_056619268.1"/>
</dbReference>
<feature type="compositionally biased region" description="Basic residues" evidence="8">
    <location>
        <begin position="7"/>
        <end position="18"/>
    </location>
</feature>
<evidence type="ECO:0000256" key="1">
    <source>
        <dbReference type="ARBA" id="ARBA00000707"/>
    </source>
</evidence>
<evidence type="ECO:0000256" key="8">
    <source>
        <dbReference type="SAM" id="MobiDB-lite"/>
    </source>
</evidence>
<dbReference type="GeneID" id="81358247"/>
<dbReference type="Pfam" id="PF00443">
    <property type="entry name" value="UCH"/>
    <property type="match status" value="1"/>
</dbReference>
<feature type="region of interest" description="Disordered" evidence="8">
    <location>
        <begin position="309"/>
        <end position="376"/>
    </location>
</feature>
<evidence type="ECO:0000259" key="9">
    <source>
        <dbReference type="PROSITE" id="PS50235"/>
    </source>
</evidence>
<dbReference type="PROSITE" id="PS50235">
    <property type="entry name" value="USP_3"/>
    <property type="match status" value="1"/>
</dbReference>
<evidence type="ECO:0000256" key="3">
    <source>
        <dbReference type="ARBA" id="ARBA00012759"/>
    </source>
</evidence>
<dbReference type="GO" id="GO:0004843">
    <property type="term" value="F:cysteine-type deubiquitinase activity"/>
    <property type="evidence" value="ECO:0007669"/>
    <property type="project" value="UniProtKB-EC"/>
</dbReference>
<evidence type="ECO:0000313" key="11">
    <source>
        <dbReference type="Proteomes" id="UP001149074"/>
    </source>
</evidence>
<sequence length="780" mass="87426">MSGIHRFLTRRDRRSRSRQSKDKEEKPNILTLPLFRGFFTPQTTTENDQEHQKKIKTVENFFRSKGITSLQEEHFSYALTRTQEDVDEAISLLLLLEDSIEGIIENYKPNTKLLGAENRNGVTCYLDALLFSMFARLDCFEAILYKTFDESDQPRRKLAILLRFWVNLLRSGKLITTDITKHIQDALAECGWEDAANLRQQDASEAFTFITGTLELPLLTLKMDIYHTGKEDASDDHKFINERLLEVALPPEPTDGSTLTLEDCLEAYFNNRIEVKRHMERRNTLASTRSVDSMSISKGFASHVEEVVTTPTVSPVQSNSPQGEKPNPWSSVEQSTETLGPNSISRRGSIVRERFIPDPTDEKANQLSPGSDPQQRRGIFRKEVMMPAWQFFSLIPWYTENTPKNDAQVAAHFASKRPILGICLKRYSFTPNGVAIRRNTYVDIPTEIGLPHFIQDDNMDADAPIYGNFKLSLQAMVCHRGNSVDSGHYISIVRGTSANPPAPDPVPNGNSESPKHWMRFDDLASERVTLIDIETALKTESPYLLFYQILPIDQDASLANAPSSRTSNSTLDGDMVDITQRLGAFSNQTNGTTSDVPSNRPSVEITGPDNQTLLALNYTGRRPSSVIFSETAPSGPQARSMPSMSPRLAPMEEESTKNPFTFSRRGSRPHTKSNSGSRAGSQTGENRIGVTISRFTGRLSKDKFTSDGEGEGYDSSFEADDGAPDDMKLGPTAYEGKEKGGRGRTTDRTSRGKSKDKSKEKDKEKDKEKSRKPERECILM</sequence>
<accession>A0A9W9FGG2</accession>
<dbReference type="GO" id="GO:0006508">
    <property type="term" value="P:proteolysis"/>
    <property type="evidence" value="ECO:0007669"/>
    <property type="project" value="UniProtKB-KW"/>
</dbReference>
<proteinExistence type="inferred from homology"/>
<reference evidence="10" key="1">
    <citation type="submission" date="2022-11" db="EMBL/GenBank/DDBJ databases">
        <authorList>
            <person name="Petersen C."/>
        </authorList>
    </citation>
    <scope>NUCLEOTIDE SEQUENCE</scope>
    <source>
        <strain evidence="10">IBT 30761</strain>
    </source>
</reference>
<evidence type="ECO:0000256" key="2">
    <source>
        <dbReference type="ARBA" id="ARBA00009085"/>
    </source>
</evidence>
<feature type="region of interest" description="Disordered" evidence="8">
    <location>
        <begin position="585"/>
        <end position="610"/>
    </location>
</feature>
<dbReference type="PANTHER" id="PTHR24006:SF722">
    <property type="entry name" value="UBIQUITIN CARBOXYL-TERMINAL HYDROLASE 48"/>
    <property type="match status" value="1"/>
</dbReference>
<organism evidence="10 11">
    <name type="scientific">Penicillium argentinense</name>
    <dbReference type="NCBI Taxonomy" id="1131581"/>
    <lineage>
        <taxon>Eukaryota</taxon>
        <taxon>Fungi</taxon>
        <taxon>Dikarya</taxon>
        <taxon>Ascomycota</taxon>
        <taxon>Pezizomycotina</taxon>
        <taxon>Eurotiomycetes</taxon>
        <taxon>Eurotiomycetidae</taxon>
        <taxon>Eurotiales</taxon>
        <taxon>Aspergillaceae</taxon>
        <taxon>Penicillium</taxon>
    </lineage>
</organism>
<gene>
    <name evidence="10" type="ORF">N7532_006774</name>
</gene>
<dbReference type="OrthoDB" id="6287070at2759"/>
<dbReference type="InterPro" id="IPR050164">
    <property type="entry name" value="Peptidase_C19"/>
</dbReference>
<feature type="compositionally biased region" description="Basic and acidic residues" evidence="8">
    <location>
        <begin position="350"/>
        <end position="364"/>
    </location>
</feature>
<feature type="compositionally biased region" description="Low complexity" evidence="8">
    <location>
        <begin position="309"/>
        <end position="322"/>
    </location>
</feature>
<keyword evidence="7" id="KW-0788">Thiol protease</keyword>
<dbReference type="SUPFAM" id="SSF54001">
    <property type="entry name" value="Cysteine proteinases"/>
    <property type="match status" value="1"/>
</dbReference>
<dbReference type="EC" id="3.4.19.12" evidence="3"/>
<feature type="region of interest" description="Disordered" evidence="8">
    <location>
        <begin position="625"/>
        <end position="780"/>
    </location>
</feature>
<dbReference type="InterPro" id="IPR001394">
    <property type="entry name" value="Peptidase_C19_UCH"/>
</dbReference>
<feature type="compositionally biased region" description="Basic and acidic residues" evidence="8">
    <location>
        <begin position="735"/>
        <end position="780"/>
    </location>
</feature>
<evidence type="ECO:0000256" key="7">
    <source>
        <dbReference type="ARBA" id="ARBA00022807"/>
    </source>
</evidence>
<dbReference type="Gene3D" id="3.90.70.10">
    <property type="entry name" value="Cysteine proteinases"/>
    <property type="match status" value="2"/>
</dbReference>
<dbReference type="CDD" id="cd02670">
    <property type="entry name" value="Peptidase_C19N"/>
    <property type="match status" value="1"/>
</dbReference>
<dbReference type="InterPro" id="IPR028889">
    <property type="entry name" value="USP"/>
</dbReference>
<dbReference type="PANTHER" id="PTHR24006">
    <property type="entry name" value="UBIQUITIN CARBOXYL-TERMINAL HYDROLASE"/>
    <property type="match status" value="1"/>
</dbReference>
<feature type="compositionally biased region" description="Acidic residues" evidence="8">
    <location>
        <begin position="708"/>
        <end position="724"/>
    </location>
</feature>
<feature type="compositionally biased region" description="Polar residues" evidence="8">
    <location>
        <begin position="672"/>
        <end position="685"/>
    </location>
</feature>
<name>A0A9W9FGG2_9EURO</name>
<evidence type="ECO:0000313" key="10">
    <source>
        <dbReference type="EMBL" id="KAJ5099773.1"/>
    </source>
</evidence>
<comment type="similarity">
    <text evidence="2">Belongs to the peptidase C19 family.</text>
</comment>
<dbReference type="EMBL" id="JAPQKI010000005">
    <property type="protein sequence ID" value="KAJ5099773.1"/>
    <property type="molecule type" value="Genomic_DNA"/>
</dbReference>
<evidence type="ECO:0000256" key="5">
    <source>
        <dbReference type="ARBA" id="ARBA00022786"/>
    </source>
</evidence>
<feature type="domain" description="USP" evidence="9">
    <location>
        <begin position="114"/>
        <end position="550"/>
    </location>
</feature>
<keyword evidence="6" id="KW-0378">Hydrolase</keyword>
<dbReference type="Proteomes" id="UP001149074">
    <property type="component" value="Unassembled WGS sequence"/>
</dbReference>
<feature type="compositionally biased region" description="Polar residues" evidence="8">
    <location>
        <begin position="328"/>
        <end position="346"/>
    </location>
</feature>
<reference evidence="10" key="2">
    <citation type="journal article" date="2023" name="IMA Fungus">
        <title>Comparative genomic study of the Penicillium genus elucidates a diverse pangenome and 15 lateral gene transfer events.</title>
        <authorList>
            <person name="Petersen C."/>
            <person name="Sorensen T."/>
            <person name="Nielsen M.R."/>
            <person name="Sondergaard T.E."/>
            <person name="Sorensen J.L."/>
            <person name="Fitzpatrick D.A."/>
            <person name="Frisvad J.C."/>
            <person name="Nielsen K.L."/>
        </authorList>
    </citation>
    <scope>NUCLEOTIDE SEQUENCE</scope>
    <source>
        <strain evidence="10">IBT 30761</strain>
    </source>
</reference>
<keyword evidence="4" id="KW-0645">Protease</keyword>
<comment type="catalytic activity">
    <reaction evidence="1">
        <text>Thiol-dependent hydrolysis of ester, thioester, amide, peptide and isopeptide bonds formed by the C-terminal Gly of ubiquitin (a 76-residue protein attached to proteins as an intracellular targeting signal).</text>
        <dbReference type="EC" id="3.4.19.12"/>
    </reaction>
</comment>
<dbReference type="AlphaFoldDB" id="A0A9W9FGG2"/>
<keyword evidence="5" id="KW-0833">Ubl conjugation pathway</keyword>
<dbReference type="GO" id="GO:0016579">
    <property type="term" value="P:protein deubiquitination"/>
    <property type="evidence" value="ECO:0007669"/>
    <property type="project" value="InterPro"/>
</dbReference>
<evidence type="ECO:0000256" key="4">
    <source>
        <dbReference type="ARBA" id="ARBA00022670"/>
    </source>
</evidence>
<dbReference type="GO" id="GO:0005829">
    <property type="term" value="C:cytosol"/>
    <property type="evidence" value="ECO:0007669"/>
    <property type="project" value="TreeGrafter"/>
</dbReference>
<dbReference type="InterPro" id="IPR038765">
    <property type="entry name" value="Papain-like_cys_pep_sf"/>
</dbReference>